<dbReference type="CDD" id="cd04186">
    <property type="entry name" value="GT_2_like_c"/>
    <property type="match status" value="1"/>
</dbReference>
<dbReference type="InterPro" id="IPR027791">
    <property type="entry name" value="Galactosyl_T_C"/>
</dbReference>
<feature type="domain" description="Glycosyltransferase 2-like" evidence="3">
    <location>
        <begin position="3"/>
        <end position="148"/>
    </location>
</feature>
<dbReference type="Pfam" id="PF02709">
    <property type="entry name" value="Glyco_transf_7C"/>
    <property type="match status" value="1"/>
</dbReference>
<organism evidence="5">
    <name type="scientific">candidate division WOR-3 bacterium</name>
    <dbReference type="NCBI Taxonomy" id="2052148"/>
    <lineage>
        <taxon>Bacteria</taxon>
        <taxon>Bacteria division WOR-3</taxon>
    </lineage>
</organism>
<keyword evidence="2" id="KW-0812">Transmembrane</keyword>
<dbReference type="PANTHER" id="PTHR43179">
    <property type="entry name" value="RHAMNOSYLTRANSFERASE WBBL"/>
    <property type="match status" value="1"/>
</dbReference>
<gene>
    <name evidence="5" type="ORF">ENV38_02195</name>
</gene>
<evidence type="ECO:0000313" key="5">
    <source>
        <dbReference type="EMBL" id="HGB35701.1"/>
    </source>
</evidence>
<keyword evidence="2" id="KW-1133">Transmembrane helix</keyword>
<keyword evidence="1 5" id="KW-0808">Transferase</keyword>
<protein>
    <submittedName>
        <fullName evidence="5">Glycosyltransferase family 2 protein</fullName>
    </submittedName>
</protein>
<feature type="domain" description="Galactosyltransferase C-terminal" evidence="4">
    <location>
        <begin position="169"/>
        <end position="211"/>
    </location>
</feature>
<dbReference type="SUPFAM" id="SSF53448">
    <property type="entry name" value="Nucleotide-diphospho-sugar transferases"/>
    <property type="match status" value="1"/>
</dbReference>
<dbReference type="InterPro" id="IPR029044">
    <property type="entry name" value="Nucleotide-diphossugar_trans"/>
</dbReference>
<feature type="transmembrane region" description="Helical" evidence="2">
    <location>
        <begin position="256"/>
        <end position="275"/>
    </location>
</feature>
<dbReference type="GO" id="GO:0016740">
    <property type="term" value="F:transferase activity"/>
    <property type="evidence" value="ECO:0007669"/>
    <property type="project" value="UniProtKB-KW"/>
</dbReference>
<keyword evidence="2" id="KW-0472">Membrane</keyword>
<evidence type="ECO:0000256" key="2">
    <source>
        <dbReference type="SAM" id="Phobius"/>
    </source>
</evidence>
<proteinExistence type="predicted"/>
<dbReference type="AlphaFoldDB" id="A0A7V3KMW8"/>
<evidence type="ECO:0000259" key="4">
    <source>
        <dbReference type="Pfam" id="PF02709"/>
    </source>
</evidence>
<reference evidence="5" key="1">
    <citation type="journal article" date="2020" name="mSystems">
        <title>Genome- and Community-Level Interaction Insights into Carbon Utilization and Element Cycling Functions of Hydrothermarchaeota in Hydrothermal Sediment.</title>
        <authorList>
            <person name="Zhou Z."/>
            <person name="Liu Y."/>
            <person name="Xu W."/>
            <person name="Pan J."/>
            <person name="Luo Z.H."/>
            <person name="Li M."/>
        </authorList>
    </citation>
    <scope>NUCLEOTIDE SEQUENCE [LARGE SCALE GENOMIC DNA]</scope>
    <source>
        <strain evidence="5">SpSt-754</strain>
    </source>
</reference>
<evidence type="ECO:0000256" key="1">
    <source>
        <dbReference type="ARBA" id="ARBA00022679"/>
    </source>
</evidence>
<dbReference type="PANTHER" id="PTHR43179:SF7">
    <property type="entry name" value="RHAMNOSYLTRANSFERASE WBBL"/>
    <property type="match status" value="1"/>
</dbReference>
<dbReference type="InterPro" id="IPR001173">
    <property type="entry name" value="Glyco_trans_2-like"/>
</dbReference>
<accession>A0A7V3KMW8</accession>
<name>A0A7V3KMW8_UNCW3</name>
<dbReference type="Gene3D" id="3.90.550.10">
    <property type="entry name" value="Spore Coat Polysaccharide Biosynthesis Protein SpsA, Chain A"/>
    <property type="match status" value="1"/>
</dbReference>
<dbReference type="Pfam" id="PF00535">
    <property type="entry name" value="Glycos_transf_2"/>
    <property type="match status" value="1"/>
</dbReference>
<evidence type="ECO:0000259" key="3">
    <source>
        <dbReference type="Pfam" id="PF00535"/>
    </source>
</evidence>
<comment type="caution">
    <text evidence="5">The sequence shown here is derived from an EMBL/GenBank/DDBJ whole genome shotgun (WGS) entry which is preliminary data.</text>
</comment>
<sequence>MVSAIIVNYRTGKLLKLCLDSIYNQVDEIVIVNHSPEENLKEFTQKFLNTKVINRQNKGYASGCNFGVRVARGDFLLFMNPDTVAFPDTVRILEETTRKFNSVAAPRFLNPDHSFQPSTRMFPSLKHVLVSRTSPLRIFFKNSKIKKEYFGYELERIEEPIFLKESFPLGGFFMIPRQIFENLKGFDEQFFLFFEDADFFKRLIESGYSLIYEPRAKIIHFHGFSRKEAPFKSEFQKLRSFFLYTKKHSKNPIEKLIVFILSLTYNLIIAFRYFINIPVKESQWQA</sequence>
<dbReference type="EMBL" id="DTGD01000083">
    <property type="protein sequence ID" value="HGB35701.1"/>
    <property type="molecule type" value="Genomic_DNA"/>
</dbReference>